<proteinExistence type="predicted"/>
<reference evidence="2 3" key="1">
    <citation type="submission" date="2023-07" db="EMBL/GenBank/DDBJ databases">
        <title>Sorghum-associated microbial communities from plants grown in Nebraska, USA.</title>
        <authorList>
            <person name="Schachtman D."/>
        </authorList>
    </citation>
    <scope>NUCLEOTIDE SEQUENCE [LARGE SCALE GENOMIC DNA]</scope>
    <source>
        <strain evidence="2 3">BE316</strain>
    </source>
</reference>
<evidence type="ECO:0000313" key="3">
    <source>
        <dbReference type="Proteomes" id="UP001180825"/>
    </source>
</evidence>
<feature type="transmembrane region" description="Helical" evidence="1">
    <location>
        <begin position="74"/>
        <end position="95"/>
    </location>
</feature>
<accession>A0ABU2ADL7</accession>
<evidence type="ECO:0000313" key="2">
    <source>
        <dbReference type="EMBL" id="MDR7335280.1"/>
    </source>
</evidence>
<keyword evidence="1" id="KW-0472">Membrane</keyword>
<sequence length="109" mass="12320">MTFQESIRTCFSKYVDFSGRASRSEYWWFFLFLVIIYVAGALFSDFIYYLLVLGTFLPSLAVAVRRLHDTDRSGWWLLIGFIPLIGGIILIVLLAQEGKGGVDAQLTGT</sequence>
<comment type="caution">
    <text evidence="2">The sequence shown here is derived from an EMBL/GenBank/DDBJ whole genome shotgun (WGS) entry which is preliminary data.</text>
</comment>
<dbReference type="PANTHER" id="PTHR34980">
    <property type="entry name" value="INNER MEMBRANE PROTEIN-RELATED-RELATED"/>
    <property type="match status" value="1"/>
</dbReference>
<feature type="transmembrane region" description="Helical" evidence="1">
    <location>
        <begin position="48"/>
        <end position="68"/>
    </location>
</feature>
<evidence type="ECO:0000256" key="1">
    <source>
        <dbReference type="SAM" id="Phobius"/>
    </source>
</evidence>
<dbReference type="Proteomes" id="UP001180825">
    <property type="component" value="Unassembled WGS sequence"/>
</dbReference>
<organism evidence="2 3">
    <name type="scientific">Roseateles asaccharophilus</name>
    <dbReference type="NCBI Taxonomy" id="582607"/>
    <lineage>
        <taxon>Bacteria</taxon>
        <taxon>Pseudomonadati</taxon>
        <taxon>Pseudomonadota</taxon>
        <taxon>Betaproteobacteria</taxon>
        <taxon>Burkholderiales</taxon>
        <taxon>Sphaerotilaceae</taxon>
        <taxon>Roseateles</taxon>
    </lineage>
</organism>
<protein>
    <submittedName>
        <fullName evidence="2">Uncharacterized membrane protein YhaH (DUF805 family)</fullName>
    </submittedName>
</protein>
<name>A0ABU2ADL7_9BURK</name>
<dbReference type="Pfam" id="PF05656">
    <property type="entry name" value="DUF805"/>
    <property type="match status" value="1"/>
</dbReference>
<keyword evidence="1" id="KW-0812">Transmembrane</keyword>
<dbReference type="EMBL" id="JAVDXV010000009">
    <property type="protein sequence ID" value="MDR7335280.1"/>
    <property type="molecule type" value="Genomic_DNA"/>
</dbReference>
<gene>
    <name evidence="2" type="ORF">J2X21_004445</name>
</gene>
<dbReference type="RefSeq" id="WP_310332244.1">
    <property type="nucleotide sequence ID" value="NZ_JAVDXV010000009.1"/>
</dbReference>
<dbReference type="InterPro" id="IPR008523">
    <property type="entry name" value="DUF805"/>
</dbReference>
<keyword evidence="1" id="KW-1133">Transmembrane helix</keyword>
<keyword evidence="3" id="KW-1185">Reference proteome</keyword>
<dbReference type="PANTHER" id="PTHR34980:SF2">
    <property type="entry name" value="INNER MEMBRANE PROTEIN YHAH-RELATED"/>
    <property type="match status" value="1"/>
</dbReference>
<feature type="transmembrane region" description="Helical" evidence="1">
    <location>
        <begin position="26"/>
        <end position="43"/>
    </location>
</feature>